<dbReference type="RefSeq" id="WP_144815789.1">
    <property type="nucleotide sequence ID" value="NZ_VNFE01000010.1"/>
</dbReference>
<proteinExistence type="predicted"/>
<name>A0A558J1A7_9GAMM</name>
<evidence type="ECO:0000313" key="2">
    <source>
        <dbReference type="Proteomes" id="UP000317288"/>
    </source>
</evidence>
<accession>A0A558J1A7</accession>
<sequence length="251" mass="28604">MTTPFIYSVHDVLPGFQLEDIPEHLLNVPDRIQEATGIMPVIREFNEAFHDQNRGYAKAAALVDINPDAGEIIFWVDPERLTPHMLGHELIHLRRDILEGIPKLVPLSAAANTEIYMLENEVEHMFVIKEEIATFPDAEQWWASHYAEIVQKAAKEQDPFTIMIHWSQLRNTLPDQVELAKELAATMRALGQACIDQADYFREDMKQAMPDKGAMLNALLDRLSKKAKEYSLIARFTTVNGSIGRERVIIT</sequence>
<dbReference type="Proteomes" id="UP000317288">
    <property type="component" value="Unassembled WGS sequence"/>
</dbReference>
<dbReference type="EMBL" id="VNFE01000010">
    <property type="protein sequence ID" value="TVU87352.1"/>
    <property type="molecule type" value="Genomic_DNA"/>
</dbReference>
<dbReference type="AlphaFoldDB" id="A0A558J1A7"/>
<organism evidence="1 2">
    <name type="scientific">Vreelandella titanicae</name>
    <dbReference type="NCBI Taxonomy" id="664683"/>
    <lineage>
        <taxon>Bacteria</taxon>
        <taxon>Pseudomonadati</taxon>
        <taxon>Pseudomonadota</taxon>
        <taxon>Gammaproteobacteria</taxon>
        <taxon>Oceanospirillales</taxon>
        <taxon>Halomonadaceae</taxon>
        <taxon>Vreelandella</taxon>
    </lineage>
</organism>
<protein>
    <submittedName>
        <fullName evidence="1">Uncharacterized protein</fullName>
    </submittedName>
</protein>
<reference evidence="1 2" key="1">
    <citation type="submission" date="2019-07" db="EMBL/GenBank/DDBJ databases">
        <title>Diversity of Bacteria from Kongsfjorden, Arctic.</title>
        <authorList>
            <person name="Yu Y."/>
        </authorList>
    </citation>
    <scope>NUCLEOTIDE SEQUENCE [LARGE SCALE GENOMIC DNA]</scope>
    <source>
        <strain evidence="1 2">SM1922</strain>
    </source>
</reference>
<comment type="caution">
    <text evidence="1">The sequence shown here is derived from an EMBL/GenBank/DDBJ whole genome shotgun (WGS) entry which is preliminary data.</text>
</comment>
<gene>
    <name evidence="1" type="ORF">FQP89_22505</name>
</gene>
<evidence type="ECO:0000313" key="1">
    <source>
        <dbReference type="EMBL" id="TVU87352.1"/>
    </source>
</evidence>